<dbReference type="InterPro" id="IPR001623">
    <property type="entry name" value="DnaJ_domain"/>
</dbReference>
<evidence type="ECO:0000259" key="2">
    <source>
        <dbReference type="PROSITE" id="PS50076"/>
    </source>
</evidence>
<reference evidence="3" key="1">
    <citation type="journal article" date="2021" name="Front. Microbiol.">
        <title>Comprehensive Comparative Genomics and Phenotyping of Methylobacterium Species.</title>
        <authorList>
            <person name="Alessa O."/>
            <person name="Ogura Y."/>
            <person name="Fujitani Y."/>
            <person name="Takami H."/>
            <person name="Hayashi T."/>
            <person name="Sahin N."/>
            <person name="Tani A."/>
        </authorList>
    </citation>
    <scope>NUCLEOTIDE SEQUENCE</scope>
    <source>
        <strain evidence="3">KCTC 52305</strain>
    </source>
</reference>
<name>A0ABQ4QYC8_9HYPH</name>
<dbReference type="Gene3D" id="1.10.287.110">
    <property type="entry name" value="DnaJ domain"/>
    <property type="match status" value="1"/>
</dbReference>
<dbReference type="Pfam" id="PF01556">
    <property type="entry name" value="DnaJ_C"/>
    <property type="match status" value="1"/>
</dbReference>
<keyword evidence="3" id="KW-0238">DNA-binding</keyword>
<dbReference type="InterPro" id="IPR002939">
    <property type="entry name" value="DnaJ_C"/>
</dbReference>
<evidence type="ECO:0000313" key="4">
    <source>
        <dbReference type="Proteomes" id="UP001055167"/>
    </source>
</evidence>
<dbReference type="PANTHER" id="PTHR43096">
    <property type="entry name" value="DNAJ HOMOLOG 1, MITOCHONDRIAL-RELATED"/>
    <property type="match status" value="1"/>
</dbReference>
<dbReference type="PANTHER" id="PTHR43096:SF48">
    <property type="entry name" value="CHAPERONE PROTEIN DNAJ"/>
    <property type="match status" value="1"/>
</dbReference>
<comment type="caution">
    <text evidence="3">The sequence shown here is derived from an EMBL/GenBank/DDBJ whole genome shotgun (WGS) entry which is preliminary data.</text>
</comment>
<keyword evidence="4" id="KW-1185">Reference proteome</keyword>
<accession>A0ABQ4QYC8</accession>
<feature type="domain" description="J" evidence="2">
    <location>
        <begin position="3"/>
        <end position="68"/>
    </location>
</feature>
<organism evidence="3 4">
    <name type="scientific">Methylobacterium crusticola</name>
    <dbReference type="NCBI Taxonomy" id="1697972"/>
    <lineage>
        <taxon>Bacteria</taxon>
        <taxon>Pseudomonadati</taxon>
        <taxon>Pseudomonadota</taxon>
        <taxon>Alphaproteobacteria</taxon>
        <taxon>Hyphomicrobiales</taxon>
        <taxon>Methylobacteriaceae</taxon>
        <taxon>Methylobacterium</taxon>
    </lineage>
</organism>
<dbReference type="PROSITE" id="PS00636">
    <property type="entry name" value="DNAJ_1"/>
    <property type="match status" value="1"/>
</dbReference>
<evidence type="ECO:0000313" key="3">
    <source>
        <dbReference type="EMBL" id="GJD49641.1"/>
    </source>
</evidence>
<dbReference type="SUPFAM" id="SSF46565">
    <property type="entry name" value="Chaperone J-domain"/>
    <property type="match status" value="1"/>
</dbReference>
<protein>
    <submittedName>
        <fullName evidence="3">Curved DNA-binding protein</fullName>
    </submittedName>
</protein>
<dbReference type="InterPro" id="IPR018253">
    <property type="entry name" value="DnaJ_domain_CS"/>
</dbReference>
<dbReference type="PROSITE" id="PS50076">
    <property type="entry name" value="DNAJ_2"/>
    <property type="match status" value="1"/>
</dbReference>
<gene>
    <name evidence="3" type="primary">cbpA</name>
    <name evidence="3" type="ORF">OPKNFCMD_2374</name>
</gene>
<dbReference type="Pfam" id="PF00226">
    <property type="entry name" value="DnaJ"/>
    <property type="match status" value="1"/>
</dbReference>
<dbReference type="Gene3D" id="2.60.260.20">
    <property type="entry name" value="Urease metallochaperone UreE, N-terminal domain"/>
    <property type="match status" value="2"/>
</dbReference>
<evidence type="ECO:0000256" key="1">
    <source>
        <dbReference type="ARBA" id="ARBA00023186"/>
    </source>
</evidence>
<dbReference type="GO" id="GO:0003677">
    <property type="term" value="F:DNA binding"/>
    <property type="evidence" value="ECO:0007669"/>
    <property type="project" value="UniProtKB-KW"/>
</dbReference>
<dbReference type="EMBL" id="BPQH01000006">
    <property type="protein sequence ID" value="GJD49641.1"/>
    <property type="molecule type" value="Genomic_DNA"/>
</dbReference>
<dbReference type="PRINTS" id="PR00625">
    <property type="entry name" value="JDOMAIN"/>
</dbReference>
<dbReference type="Proteomes" id="UP001055167">
    <property type="component" value="Unassembled WGS sequence"/>
</dbReference>
<keyword evidence="1" id="KW-0143">Chaperone</keyword>
<dbReference type="InterPro" id="IPR036869">
    <property type="entry name" value="J_dom_sf"/>
</dbReference>
<dbReference type="SUPFAM" id="SSF49493">
    <property type="entry name" value="HSP40/DnaJ peptide-binding domain"/>
    <property type="match status" value="2"/>
</dbReference>
<dbReference type="CDD" id="cd06257">
    <property type="entry name" value="DnaJ"/>
    <property type="match status" value="1"/>
</dbReference>
<dbReference type="RefSeq" id="WP_128560506.1">
    <property type="nucleotide sequence ID" value="NZ_BPQH01000006.1"/>
</dbReference>
<dbReference type="InterPro" id="IPR008971">
    <property type="entry name" value="HSP40/DnaJ_pept-bd"/>
</dbReference>
<sequence>MPNPYDVLGVSRSADEAEIKKAFRKLAKTYHPDRNKNDAKAQDRFAEVNQAYEILGDAKKREQFDKGAIDGDGKPRFTGFEGFGAGGGGGAAGGGRGGFGGFDFEAMNRARGGGAGGLGEDIFSHLFGEAFRSAGGAGPRAAAQKGDDVSAELTVTLEQVATEAKLRLNLPSGREVDVVVPKGVVDGQVIRLRGLGYAGAHGAEAGDALLTIRFSADARFQVEGADLRIAVEVPLEDAVLGGPIRVPTLTGVVEMKIPAMTSSGRTFRLRGKGLPKKDGSRGDLLASVAIVLPAAGDEALLDYARKRRAATAQG</sequence>
<reference evidence="3" key="2">
    <citation type="submission" date="2021-08" db="EMBL/GenBank/DDBJ databases">
        <authorList>
            <person name="Tani A."/>
            <person name="Ola A."/>
            <person name="Ogura Y."/>
            <person name="Katsura K."/>
            <person name="Hayashi T."/>
        </authorList>
    </citation>
    <scope>NUCLEOTIDE SEQUENCE</scope>
    <source>
        <strain evidence="3">KCTC 52305</strain>
    </source>
</reference>
<dbReference type="CDD" id="cd10747">
    <property type="entry name" value="DnaJ_C"/>
    <property type="match status" value="1"/>
</dbReference>
<dbReference type="SMART" id="SM00271">
    <property type="entry name" value="DnaJ"/>
    <property type="match status" value="1"/>
</dbReference>
<proteinExistence type="predicted"/>